<protein>
    <submittedName>
        <fullName evidence="1">Uncharacterized protein</fullName>
    </submittedName>
</protein>
<proteinExistence type="predicted"/>
<gene>
    <name evidence="1" type="ORF">CROST_002540</name>
</gene>
<dbReference type="STRING" id="84029.CROST_26540"/>
<name>A0A1S8LBW8_9CLOT</name>
<keyword evidence="2" id="KW-1185">Reference proteome</keyword>
<sequence>MNKKIIIEAYKSTEEEWKQYSLKEKSKKISEYLNTLEVKTHKDQLYINNLLIMIEELEQKELSELLEKIHYSLMECNMRIIESMED</sequence>
<dbReference type="Proteomes" id="UP000190951">
    <property type="component" value="Chromosome"/>
</dbReference>
<evidence type="ECO:0000313" key="2">
    <source>
        <dbReference type="Proteomes" id="UP000190951"/>
    </source>
</evidence>
<evidence type="ECO:0000313" key="1">
    <source>
        <dbReference type="EMBL" id="URZ09573.1"/>
    </source>
</evidence>
<dbReference type="KEGG" id="crw:CROST_002540"/>
<dbReference type="EMBL" id="CP096983">
    <property type="protein sequence ID" value="URZ09573.1"/>
    <property type="molecule type" value="Genomic_DNA"/>
</dbReference>
<reference evidence="1 2" key="1">
    <citation type="submission" date="2022-04" db="EMBL/GenBank/DDBJ databases">
        <title>Genome sequence of C. roseum typestrain.</title>
        <authorList>
            <person name="Poehlein A."/>
            <person name="Schoch T."/>
            <person name="Duerre P."/>
            <person name="Daniel R."/>
        </authorList>
    </citation>
    <scope>NUCLEOTIDE SEQUENCE [LARGE SCALE GENOMIC DNA]</scope>
    <source>
        <strain evidence="1 2">DSM 7320</strain>
    </source>
</reference>
<accession>A0A1S8LBW8</accession>
<dbReference type="RefSeq" id="WP_077836165.1">
    <property type="nucleotide sequence ID" value="NZ_CP096983.1"/>
</dbReference>
<dbReference type="AlphaFoldDB" id="A0A1S8LBW8"/>
<organism evidence="1 2">
    <name type="scientific">Clostridium felsineum</name>
    <dbReference type="NCBI Taxonomy" id="36839"/>
    <lineage>
        <taxon>Bacteria</taxon>
        <taxon>Bacillati</taxon>
        <taxon>Bacillota</taxon>
        <taxon>Clostridia</taxon>
        <taxon>Eubacteriales</taxon>
        <taxon>Clostridiaceae</taxon>
        <taxon>Clostridium</taxon>
    </lineage>
</organism>